<dbReference type="GO" id="GO:0045504">
    <property type="term" value="F:dynein heavy chain binding"/>
    <property type="evidence" value="ECO:0007669"/>
    <property type="project" value="InterPro"/>
</dbReference>
<dbReference type="InterPro" id="IPR015943">
    <property type="entry name" value="WD40/YVTN_repeat-like_dom_sf"/>
</dbReference>
<dbReference type="STRING" id="53468.A0A3P6H8I0"/>
<sequence>MLTRKVTLVNTNRQVQRGKELLKLIELCMDDVRHLLDLQPLDDYSSYILRFGQSGHCQMQTQTLDDCVSRDVQTGDPRSAPYSSWTQAPPIYDNGYSGHDYHTASAPVLHPEDCTIDIDENLQSVLHKSYLEIAPLRKSSIRENTLTDFSAATLHRLKASMNTVLAVLEEDAEERCDGVFENRLAMKDNSVQISLSLSASTVFDIHERCYQTMVDLECIYCEFSTTSPCRLFSLHRLKLPDNVHPPTGPSPCDVVCVWQLNVGSGHGRVERILTCPGLLPMSGRALSLMEPNKFISGVGEGITCVLAEAGHEFDVVSPQSAPLVQFCTAIFLVDLAKWCCMHAKRCITCLVQVVGGLSDGSLAVWDLATSFSIPSSQLTAKDHKDSASLPALFDYAHSPDYVAFSAFTEKPRNPDLQSLFISPIIALKSLTTKHQFLNSFQLCSLDARGNLGIWMAMKIHPQMFKDQAGSTTDLGLRPGCCVRLIQLSKFTAENDRVPRRLAEDQTSSYLAPFTTCLEVCQTKDTFLIGSEDGTIRQRCRAATRSIYPNCFSTGAAAASVTCLAVHPVLQNLLLAGYADGRLALFLTHLSRPAFEWCMKSTNGDGVANAARKVVWSPHRPSVVYCLTGVGDVVVWLLGGRSGGSIEPSHQTLIRGVGEARRVADFAISGSSSKCLAVCWPHGAEIHWLEDNLTVVQVDEVKMLQDLLNRLF</sequence>
<dbReference type="Gene3D" id="2.130.10.10">
    <property type="entry name" value="YVTN repeat-like/Quinoprotein amine dehydrogenase"/>
    <property type="match status" value="1"/>
</dbReference>
<dbReference type="InterPro" id="IPR042505">
    <property type="entry name" value="DYNC2I1"/>
</dbReference>
<organism evidence="1 2">
    <name type="scientific">Mesocestoides corti</name>
    <name type="common">Flatworm</name>
    <dbReference type="NCBI Taxonomy" id="53468"/>
    <lineage>
        <taxon>Eukaryota</taxon>
        <taxon>Metazoa</taxon>
        <taxon>Spiralia</taxon>
        <taxon>Lophotrochozoa</taxon>
        <taxon>Platyhelminthes</taxon>
        <taxon>Cestoda</taxon>
        <taxon>Eucestoda</taxon>
        <taxon>Cyclophyllidea</taxon>
        <taxon>Mesocestoididae</taxon>
        <taxon>Mesocestoides</taxon>
    </lineage>
</organism>
<dbReference type="GO" id="GO:0042073">
    <property type="term" value="P:intraciliary transport"/>
    <property type="evidence" value="ECO:0007669"/>
    <property type="project" value="InterPro"/>
</dbReference>
<dbReference type="AlphaFoldDB" id="A0A3P6H8I0"/>
<dbReference type="GO" id="GO:0005929">
    <property type="term" value="C:cilium"/>
    <property type="evidence" value="ECO:0007669"/>
    <property type="project" value="GOC"/>
</dbReference>
<evidence type="ECO:0000313" key="2">
    <source>
        <dbReference type="Proteomes" id="UP000267029"/>
    </source>
</evidence>
<dbReference type="PANTHER" id="PTHR16022">
    <property type="entry name" value="WD REPEAT DOMAIN 60"/>
    <property type="match status" value="1"/>
</dbReference>
<evidence type="ECO:0000313" key="1">
    <source>
        <dbReference type="EMBL" id="VDD82814.1"/>
    </source>
</evidence>
<name>A0A3P6H8I0_MESCO</name>
<dbReference type="PANTHER" id="PTHR16022:SF0">
    <property type="entry name" value="CYTOPLASMIC DYNEIN 2 INTERMEDIATE CHAIN 1"/>
    <property type="match status" value="1"/>
</dbReference>
<dbReference type="GO" id="GO:0005868">
    <property type="term" value="C:cytoplasmic dynein complex"/>
    <property type="evidence" value="ECO:0007669"/>
    <property type="project" value="InterPro"/>
</dbReference>
<keyword evidence="2" id="KW-1185">Reference proteome</keyword>
<accession>A0A3P6H8I0</accession>
<reference evidence="1 2" key="1">
    <citation type="submission" date="2018-10" db="EMBL/GenBank/DDBJ databases">
        <authorList>
            <consortium name="Pathogen Informatics"/>
        </authorList>
    </citation>
    <scope>NUCLEOTIDE SEQUENCE [LARGE SCALE GENOMIC DNA]</scope>
</reference>
<dbReference type="SUPFAM" id="SSF50978">
    <property type="entry name" value="WD40 repeat-like"/>
    <property type="match status" value="1"/>
</dbReference>
<dbReference type="OrthoDB" id="2162425at2759"/>
<proteinExistence type="predicted"/>
<dbReference type="EMBL" id="UXSR01005579">
    <property type="protein sequence ID" value="VDD82814.1"/>
    <property type="molecule type" value="Genomic_DNA"/>
</dbReference>
<dbReference type="InterPro" id="IPR036322">
    <property type="entry name" value="WD40_repeat_dom_sf"/>
</dbReference>
<dbReference type="Proteomes" id="UP000267029">
    <property type="component" value="Unassembled WGS sequence"/>
</dbReference>
<evidence type="ECO:0008006" key="3">
    <source>
        <dbReference type="Google" id="ProtNLM"/>
    </source>
</evidence>
<protein>
    <recommendedName>
        <fullName evidence="3">WD repeat-containing protein 60</fullName>
    </recommendedName>
</protein>
<gene>
    <name evidence="1" type="ORF">MCOS_LOCUS8817</name>
</gene>
<dbReference type="GO" id="GO:0045503">
    <property type="term" value="F:dynein light chain binding"/>
    <property type="evidence" value="ECO:0007669"/>
    <property type="project" value="InterPro"/>
</dbReference>